<keyword evidence="2" id="KW-0732">Signal</keyword>
<name>A0A1F8HBD0_9BACT</name>
<comment type="caution">
    <text evidence="3">The sequence shown here is derived from an EMBL/GenBank/DDBJ whole genome shotgun (WGS) entry which is preliminary data.</text>
</comment>
<accession>A0A1F8HBD0</accession>
<dbReference type="EMBL" id="MGKY01000003">
    <property type="protein sequence ID" value="OGN34249.1"/>
    <property type="molecule type" value="Genomic_DNA"/>
</dbReference>
<reference evidence="3 4" key="1">
    <citation type="journal article" date="2016" name="Nat. Commun.">
        <title>Thousands of microbial genomes shed light on interconnected biogeochemical processes in an aquifer system.</title>
        <authorList>
            <person name="Anantharaman K."/>
            <person name="Brown C.T."/>
            <person name="Hug L.A."/>
            <person name="Sharon I."/>
            <person name="Castelle C.J."/>
            <person name="Probst A.J."/>
            <person name="Thomas B.C."/>
            <person name="Singh A."/>
            <person name="Wilkins M.J."/>
            <person name="Karaoz U."/>
            <person name="Brodie E.L."/>
            <person name="Williams K.H."/>
            <person name="Hubbard S.S."/>
            <person name="Banfield J.F."/>
        </authorList>
    </citation>
    <scope>NUCLEOTIDE SEQUENCE [LARGE SCALE GENOMIC DNA]</scope>
</reference>
<feature type="region of interest" description="Disordered" evidence="1">
    <location>
        <begin position="139"/>
        <end position="191"/>
    </location>
</feature>
<organism evidence="3 4">
    <name type="scientific">Candidatus Yanofskybacteria bacterium RIFCSPLOWO2_12_FULL_43_11b</name>
    <dbReference type="NCBI Taxonomy" id="1802710"/>
    <lineage>
        <taxon>Bacteria</taxon>
        <taxon>Candidatus Yanofskyibacteriota</taxon>
    </lineage>
</organism>
<dbReference type="Proteomes" id="UP000177745">
    <property type="component" value="Unassembled WGS sequence"/>
</dbReference>
<evidence type="ECO:0000313" key="3">
    <source>
        <dbReference type="EMBL" id="OGN34249.1"/>
    </source>
</evidence>
<sequence>MTKRFTAALFVVLVGFMATGCASGGYLGNNPYPGPLGQVMAGNLAMTCPGDYFVGPPINRCLRSLGGNIGRYSSYPMYAGGMGGVQLSSADKLAVFCGLGGSGLAALLDAGMKKVVGAGLLSAASCEVAGALLSRRGGKNQSVAVMPPSQGQDGYGGPDGIPSAAGNRSNRQEREGPVSNPPSTAGEWRVSNRTSKRVELWDGNQFIARIEPWQSVQVPAPERGYKAVLLIPNRSGGLDQEAAKIRSSNDFNGWDIVVPAVQ</sequence>
<feature type="chain" id="PRO_5009535788" evidence="2">
    <location>
        <begin position="23"/>
        <end position="262"/>
    </location>
</feature>
<evidence type="ECO:0000256" key="1">
    <source>
        <dbReference type="SAM" id="MobiDB-lite"/>
    </source>
</evidence>
<evidence type="ECO:0000313" key="4">
    <source>
        <dbReference type="Proteomes" id="UP000177745"/>
    </source>
</evidence>
<dbReference type="AlphaFoldDB" id="A0A1F8HBD0"/>
<proteinExistence type="predicted"/>
<evidence type="ECO:0000256" key="2">
    <source>
        <dbReference type="SAM" id="SignalP"/>
    </source>
</evidence>
<gene>
    <name evidence="3" type="ORF">A3G51_00035</name>
</gene>
<protein>
    <submittedName>
        <fullName evidence="3">Uncharacterized protein</fullName>
    </submittedName>
</protein>
<dbReference type="PROSITE" id="PS51257">
    <property type="entry name" value="PROKAR_LIPOPROTEIN"/>
    <property type="match status" value="1"/>
</dbReference>
<feature type="signal peptide" evidence="2">
    <location>
        <begin position="1"/>
        <end position="22"/>
    </location>
</feature>